<proteinExistence type="predicted"/>
<feature type="domain" description="Carboxyltransferase" evidence="5">
    <location>
        <begin position="277"/>
        <end position="548"/>
    </location>
</feature>
<keyword evidence="3" id="KW-0067">ATP-binding</keyword>
<keyword evidence="2" id="KW-0378">Hydrolase</keyword>
<dbReference type="InterPro" id="IPR029000">
    <property type="entry name" value="Cyclophilin-like_dom_sf"/>
</dbReference>
<dbReference type="InterPro" id="IPR003833">
    <property type="entry name" value="CT_C_D"/>
</dbReference>
<gene>
    <name evidence="6" type="ORF">NP075_14395</name>
</gene>
<evidence type="ECO:0000256" key="3">
    <source>
        <dbReference type="ARBA" id="ARBA00022840"/>
    </source>
</evidence>
<dbReference type="Pfam" id="PF02682">
    <property type="entry name" value="CT_C_D"/>
    <property type="match status" value="1"/>
</dbReference>
<dbReference type="EMBL" id="CP101989">
    <property type="protein sequence ID" value="UUI64302.1"/>
    <property type="molecule type" value="Genomic_DNA"/>
</dbReference>
<evidence type="ECO:0000256" key="2">
    <source>
        <dbReference type="ARBA" id="ARBA00022801"/>
    </source>
</evidence>
<dbReference type="SMART" id="SM00797">
    <property type="entry name" value="AHS2"/>
    <property type="match status" value="1"/>
</dbReference>
<reference evidence="6 7" key="1">
    <citation type="submission" date="2022-07" db="EMBL/GenBank/DDBJ databases">
        <title>Novel species in genus cellulomonas.</title>
        <authorList>
            <person name="Ye L."/>
        </authorList>
    </citation>
    <scope>NUCLEOTIDE SEQUENCE [LARGE SCALE GENOMIC DNA]</scope>
    <source>
        <strain evidence="7">zg-Y908</strain>
    </source>
</reference>
<dbReference type="InterPro" id="IPR052708">
    <property type="entry name" value="PxpC"/>
</dbReference>
<evidence type="ECO:0000259" key="5">
    <source>
        <dbReference type="SMART" id="SM00797"/>
    </source>
</evidence>
<feature type="domain" description="Carboxyltransferase" evidence="4">
    <location>
        <begin position="3"/>
        <end position="224"/>
    </location>
</feature>
<keyword evidence="7" id="KW-1185">Reference proteome</keyword>
<protein>
    <submittedName>
        <fullName evidence="6">Urea amidolyase family protein</fullName>
    </submittedName>
</protein>
<dbReference type="Pfam" id="PF02626">
    <property type="entry name" value="CT_A_B"/>
    <property type="match status" value="1"/>
</dbReference>
<dbReference type="Gene3D" id="2.40.100.10">
    <property type="entry name" value="Cyclophilin-like"/>
    <property type="match status" value="2"/>
</dbReference>
<dbReference type="SUPFAM" id="SSF50891">
    <property type="entry name" value="Cyclophilin-like"/>
    <property type="match status" value="2"/>
</dbReference>
<organism evidence="6 7">
    <name type="scientific">Cellulomonas wangsupingiae</name>
    <dbReference type="NCBI Taxonomy" id="2968085"/>
    <lineage>
        <taxon>Bacteria</taxon>
        <taxon>Bacillati</taxon>
        <taxon>Actinomycetota</taxon>
        <taxon>Actinomycetes</taxon>
        <taxon>Micrococcales</taxon>
        <taxon>Cellulomonadaceae</taxon>
        <taxon>Cellulomonas</taxon>
    </lineage>
</organism>
<evidence type="ECO:0000313" key="6">
    <source>
        <dbReference type="EMBL" id="UUI64302.1"/>
    </source>
</evidence>
<dbReference type="SUPFAM" id="SSF160467">
    <property type="entry name" value="PH0987 N-terminal domain-like"/>
    <property type="match status" value="1"/>
</dbReference>
<dbReference type="PANTHER" id="PTHR43309:SF3">
    <property type="entry name" value="5-OXOPROLINASE SUBUNIT C"/>
    <property type="match status" value="1"/>
</dbReference>
<keyword evidence="1" id="KW-0547">Nucleotide-binding</keyword>
<dbReference type="InterPro" id="IPR003778">
    <property type="entry name" value="CT_A_B"/>
</dbReference>
<name>A0ABY5K1I3_9CELL</name>
<evidence type="ECO:0000313" key="7">
    <source>
        <dbReference type="Proteomes" id="UP001317322"/>
    </source>
</evidence>
<dbReference type="Proteomes" id="UP001317322">
    <property type="component" value="Chromosome"/>
</dbReference>
<dbReference type="Gene3D" id="3.30.1360.40">
    <property type="match status" value="1"/>
</dbReference>
<dbReference type="PANTHER" id="PTHR43309">
    <property type="entry name" value="5-OXOPROLINASE SUBUNIT C"/>
    <property type="match status" value="1"/>
</dbReference>
<dbReference type="SMART" id="SM00796">
    <property type="entry name" value="AHS1"/>
    <property type="match status" value="1"/>
</dbReference>
<dbReference type="RefSeq" id="WP_227565310.1">
    <property type="nucleotide sequence ID" value="NZ_CP101989.1"/>
</dbReference>
<evidence type="ECO:0000256" key="1">
    <source>
        <dbReference type="ARBA" id="ARBA00022741"/>
    </source>
</evidence>
<evidence type="ECO:0000259" key="4">
    <source>
        <dbReference type="SMART" id="SM00796"/>
    </source>
</evidence>
<accession>A0ABY5K1I3</accession>
<sequence length="548" mass="55108">MPPRLLPYGDDGMLVEVDDLDAVRSLDRALRAALPPGVVDVVPAARTVLVRGDARRRAAWSAAVAARATSGDRGSGTRPDRVVDVPVVYDGEDLEDVARVTGLSVEEVVARHVAGGPKGYRVAFGGFAPGFAYVVGLDPRLHVPRLATPRTRVPAGAVAVAGEFTAVYPAASPGGWRLLGTTTVVMFDAVRGRDAAARLAPGDVVRFVRHRASAVVGAAPPAPLAPDADAGSAVRTRGEVAAGGPAGRSPAVGGGVSVLATGPLVLVEDLGRPGLADVGVPRSGAADPAALRRANRLVGNRADAAGLEVVLGGLVLRVEVTTALAVTGAHAAADLDGVPVPHGAAIRAPAGATLTLAPPRSGLRSWVALRGGVGVPAVLGSRSADVLSGLGPAAVRAGDLLPLGRDVDGFPELPVPDGAAADPAVGGVAGHPGPVVVLPALDGPRLDRLDAPGRARLWSTVWAVSPASNRVAVRLAGEPLTRGVADELASEGLVAGAVQVPHDGRPLLFGADHPVTGGYPVVAVLTTAGRALAAQLQPGQRVRLTRAV</sequence>